<dbReference type="GO" id="GO:0019748">
    <property type="term" value="P:secondary metabolic process"/>
    <property type="evidence" value="ECO:0007669"/>
    <property type="project" value="InterPro"/>
</dbReference>
<sequence length="310" mass="35084">MKRNKHPAGMNKKPGSMAKLTENISRIFRDQGKAWLASLPDLVRQLSIHWDLGQLAPVDNMTFNYVLKAVRHGNIPVILKISCDEKSLSSEIAALRYFHGRGCVRLVDEDISSHAMLLQQAIPGITLKSLYPAQIELVMDQYAATMNKLLANPLPQHPQFDAIDVWLKVIDTMKSGSVQEHLLQKAIILKNELLRSMGQQYVLHGDLHHDNILDNTEEWIAIDPKGIIGDAEFEAAAFDFIHASEMQNENHVRNLFMTRTSLLAQKANLNPHRLRQWTFVRLVLSAAWSLEDDCDPGWAIRMAEMLALVV</sequence>
<dbReference type="Proteomes" id="UP000324194">
    <property type="component" value="Chromosome 1"/>
</dbReference>
<proteinExistence type="predicted"/>
<dbReference type="EMBL" id="LR699119">
    <property type="protein sequence ID" value="VVC75628.1"/>
    <property type="molecule type" value="Genomic_DNA"/>
</dbReference>
<dbReference type="KEGG" id="asip:AQUSIP_09180"/>
<gene>
    <name evidence="1" type="ORF">AQUSIP_09180</name>
</gene>
<evidence type="ECO:0000313" key="1">
    <source>
        <dbReference type="EMBL" id="VVC75628.1"/>
    </source>
</evidence>
<dbReference type="OrthoDB" id="3638028at2"/>
<dbReference type="AlphaFoldDB" id="A0A5E4PGI1"/>
<accession>A0A5E4PGI1</accession>
<dbReference type="InterPro" id="IPR011009">
    <property type="entry name" value="Kinase-like_dom_sf"/>
</dbReference>
<dbReference type="GO" id="GO:0016773">
    <property type="term" value="F:phosphotransferase activity, alcohol group as acceptor"/>
    <property type="evidence" value="ECO:0007669"/>
    <property type="project" value="InterPro"/>
</dbReference>
<evidence type="ECO:0008006" key="3">
    <source>
        <dbReference type="Google" id="ProtNLM"/>
    </source>
</evidence>
<dbReference type="RefSeq" id="WP_148338919.1">
    <property type="nucleotide sequence ID" value="NZ_LR699119.1"/>
</dbReference>
<name>A0A5E4PGI1_9COXI</name>
<protein>
    <recommendedName>
        <fullName evidence="3">Aminoglycoside/hydroxyurea antibiotic resistance kinase</fullName>
    </recommendedName>
</protein>
<dbReference type="InterPro" id="IPR006748">
    <property type="entry name" value="NH2Glyco/OHUrea_AB-resist_kin"/>
</dbReference>
<dbReference type="Gene3D" id="3.90.1200.10">
    <property type="match status" value="1"/>
</dbReference>
<dbReference type="Pfam" id="PF04655">
    <property type="entry name" value="APH_6_hur"/>
    <property type="match status" value="1"/>
</dbReference>
<keyword evidence="2" id="KW-1185">Reference proteome</keyword>
<evidence type="ECO:0000313" key="2">
    <source>
        <dbReference type="Proteomes" id="UP000324194"/>
    </source>
</evidence>
<organism evidence="1 2">
    <name type="scientific">Aquicella siphonis</name>
    <dbReference type="NCBI Taxonomy" id="254247"/>
    <lineage>
        <taxon>Bacteria</taxon>
        <taxon>Pseudomonadati</taxon>
        <taxon>Pseudomonadota</taxon>
        <taxon>Gammaproteobacteria</taxon>
        <taxon>Legionellales</taxon>
        <taxon>Coxiellaceae</taxon>
        <taxon>Aquicella</taxon>
    </lineage>
</organism>
<reference evidence="1 2" key="1">
    <citation type="submission" date="2019-08" db="EMBL/GenBank/DDBJ databases">
        <authorList>
            <person name="Guy L."/>
        </authorList>
    </citation>
    <scope>NUCLEOTIDE SEQUENCE [LARGE SCALE GENOMIC DNA]</scope>
    <source>
        <strain evidence="1 2">SGT-108</strain>
    </source>
</reference>
<dbReference type="SUPFAM" id="SSF56112">
    <property type="entry name" value="Protein kinase-like (PK-like)"/>
    <property type="match status" value="1"/>
</dbReference>